<feature type="transmembrane region" description="Helical" evidence="1">
    <location>
        <begin position="45"/>
        <end position="68"/>
    </location>
</feature>
<keyword evidence="1" id="KW-0812">Transmembrane</keyword>
<keyword evidence="1" id="KW-1133">Transmembrane helix</keyword>
<sequence>MIFDIWLDMPVWGIFASLAGAFALCAFLIHWLSFGAIVRPFSSTVVGVVAPFFGAVAVLFALLTGFLANEVWDRNRQASRAVMSEREGLLALQAISTATVSDMEDLRAAARLYAQTLIQDEWPRMRDQDSSAKAGQALLGLLAHVSNPQIAVEAGSAAQAALLDTVLKLRSARDDRLALSGDQTDRTKWASVLILAFITQVAIGIVHLERPRAQIAALAIFSTAAVITLGLVALRERPFDGPVRVSPAPILEALDLMARNPTP</sequence>
<evidence type="ECO:0000313" key="2">
    <source>
        <dbReference type="EMBL" id="QFU17761.1"/>
    </source>
</evidence>
<dbReference type="AlphaFoldDB" id="A0A5P9K012"/>
<reference evidence="2 3" key="1">
    <citation type="submission" date="2019-10" db="EMBL/GenBank/DDBJ databases">
        <title>Isolation, Identification of Microvirga thermotolerans HR1, a novel thermophilic bacterium and Comparative Genomics of the genus Microvirga.</title>
        <authorList>
            <person name="Li J."/>
            <person name="Zhang W."/>
            <person name="Lin M."/>
            <person name="Wang J."/>
        </authorList>
    </citation>
    <scope>NUCLEOTIDE SEQUENCE [LARGE SCALE GENOMIC DNA]</scope>
    <source>
        <strain evidence="2 3">HR1</strain>
    </source>
</reference>
<dbReference type="Proteomes" id="UP000325614">
    <property type="component" value="Chromosome"/>
</dbReference>
<proteinExistence type="predicted"/>
<keyword evidence="3" id="KW-1185">Reference proteome</keyword>
<accession>A0A5P9K012</accession>
<gene>
    <name evidence="2" type="ORF">GDR74_16910</name>
</gene>
<feature type="transmembrane region" description="Helical" evidence="1">
    <location>
        <begin position="214"/>
        <end position="234"/>
    </location>
</feature>
<dbReference type="KEGG" id="mico:GDR74_16910"/>
<protein>
    <submittedName>
        <fullName evidence="2">DUF4239 domain-containing protein</fullName>
    </submittedName>
</protein>
<dbReference type="InterPro" id="IPR025333">
    <property type="entry name" value="DUF4239"/>
</dbReference>
<dbReference type="RefSeq" id="WP_152587392.1">
    <property type="nucleotide sequence ID" value="NZ_CP045423.1"/>
</dbReference>
<name>A0A5P9K012_9HYPH</name>
<dbReference type="Pfam" id="PF14023">
    <property type="entry name" value="Bestrophin-like"/>
    <property type="match status" value="1"/>
</dbReference>
<organism evidence="2 3">
    <name type="scientific">Microvirga thermotolerans</name>
    <dbReference type="NCBI Taxonomy" id="2651334"/>
    <lineage>
        <taxon>Bacteria</taxon>
        <taxon>Pseudomonadati</taxon>
        <taxon>Pseudomonadota</taxon>
        <taxon>Alphaproteobacteria</taxon>
        <taxon>Hyphomicrobiales</taxon>
        <taxon>Methylobacteriaceae</taxon>
        <taxon>Microvirga</taxon>
    </lineage>
</organism>
<keyword evidence="1" id="KW-0472">Membrane</keyword>
<feature type="transmembrane region" description="Helical" evidence="1">
    <location>
        <begin position="189"/>
        <end position="208"/>
    </location>
</feature>
<feature type="transmembrane region" description="Helical" evidence="1">
    <location>
        <begin position="12"/>
        <end position="33"/>
    </location>
</feature>
<evidence type="ECO:0000256" key="1">
    <source>
        <dbReference type="SAM" id="Phobius"/>
    </source>
</evidence>
<dbReference type="EMBL" id="CP045423">
    <property type="protein sequence ID" value="QFU17761.1"/>
    <property type="molecule type" value="Genomic_DNA"/>
</dbReference>
<evidence type="ECO:0000313" key="3">
    <source>
        <dbReference type="Proteomes" id="UP000325614"/>
    </source>
</evidence>